<dbReference type="InterPro" id="IPR004520">
    <property type="entry name" value="GTPase_MnmE"/>
</dbReference>
<organism evidence="8 9">
    <name type="scientific">Acidiphilium iwatense</name>
    <dbReference type="NCBI Taxonomy" id="768198"/>
    <lineage>
        <taxon>Bacteria</taxon>
        <taxon>Pseudomonadati</taxon>
        <taxon>Pseudomonadota</taxon>
        <taxon>Alphaproteobacteria</taxon>
        <taxon>Acetobacterales</taxon>
        <taxon>Acidocellaceae</taxon>
        <taxon>Acidiphilium</taxon>
    </lineage>
</organism>
<proteinExistence type="inferred from homology"/>
<dbReference type="InterPro" id="IPR027368">
    <property type="entry name" value="MnmE_dom2"/>
</dbReference>
<feature type="binding site" evidence="6">
    <location>
        <begin position="241"/>
        <end position="247"/>
    </location>
    <ligand>
        <name>GTP</name>
        <dbReference type="ChEBI" id="CHEBI:37565"/>
    </ligand>
</feature>
<dbReference type="PRINTS" id="PR00449">
    <property type="entry name" value="RASTRNSFRMNG"/>
</dbReference>
<evidence type="ECO:0000256" key="1">
    <source>
        <dbReference type="ARBA" id="ARBA00011043"/>
    </source>
</evidence>
<dbReference type="SUPFAM" id="SSF52540">
    <property type="entry name" value="P-loop containing nucleoside triphosphate hydrolases"/>
    <property type="match status" value="1"/>
</dbReference>
<evidence type="ECO:0000256" key="5">
    <source>
        <dbReference type="ARBA" id="ARBA00023134"/>
    </source>
</evidence>
<keyword evidence="3 6" id="KW-0547">Nucleotide-binding</keyword>
<dbReference type="InterPro" id="IPR018948">
    <property type="entry name" value="GTP-bd_TrmE_N"/>
</dbReference>
<keyword evidence="6" id="KW-0460">Magnesium</keyword>
<dbReference type="InterPro" id="IPR006073">
    <property type="entry name" value="GTP-bd"/>
</dbReference>
<dbReference type="Gene3D" id="3.40.50.300">
    <property type="entry name" value="P-loop containing nucleotide triphosphate hydrolases"/>
    <property type="match status" value="1"/>
</dbReference>
<keyword evidence="6" id="KW-0479">Metal-binding</keyword>
<name>A0ABS9DXB9_9PROT</name>
<comment type="caution">
    <text evidence="6">Lacks conserved residue(s) required for the propagation of feature annotation.</text>
</comment>
<evidence type="ECO:0000313" key="9">
    <source>
        <dbReference type="Proteomes" id="UP001521209"/>
    </source>
</evidence>
<feature type="binding site" evidence="6">
    <location>
        <begin position="266"/>
        <end position="269"/>
    </location>
    <ligand>
        <name>GTP</name>
        <dbReference type="ChEBI" id="CHEBI:37565"/>
    </ligand>
</feature>
<dbReference type="Proteomes" id="UP001521209">
    <property type="component" value="Unassembled WGS sequence"/>
</dbReference>
<keyword evidence="6 8" id="KW-0378">Hydrolase</keyword>
<keyword evidence="6" id="KW-0963">Cytoplasm</keyword>
<accession>A0ABS9DXB9</accession>
<dbReference type="CDD" id="cd14858">
    <property type="entry name" value="TrmE_N"/>
    <property type="match status" value="1"/>
</dbReference>
<reference evidence="8 9" key="1">
    <citation type="submission" date="2022-01" db="EMBL/GenBank/DDBJ databases">
        <authorList>
            <person name="Won M."/>
            <person name="Kim S.-J."/>
            <person name="Kwon S.-W."/>
        </authorList>
    </citation>
    <scope>NUCLEOTIDE SEQUENCE [LARGE SCALE GENOMIC DNA]</scope>
    <source>
        <strain evidence="8 9">KCTC 23505</strain>
    </source>
</reference>
<evidence type="ECO:0000256" key="4">
    <source>
        <dbReference type="ARBA" id="ARBA00022958"/>
    </source>
</evidence>
<dbReference type="Pfam" id="PF01926">
    <property type="entry name" value="MMR_HSR1"/>
    <property type="match status" value="1"/>
</dbReference>
<dbReference type="SUPFAM" id="SSF116878">
    <property type="entry name" value="TrmE connector domain"/>
    <property type="match status" value="1"/>
</dbReference>
<dbReference type="Gene3D" id="1.20.120.430">
    <property type="entry name" value="tRNA modification GTPase MnmE domain 2"/>
    <property type="match status" value="1"/>
</dbReference>
<dbReference type="NCBIfam" id="NF003661">
    <property type="entry name" value="PRK05291.1-3"/>
    <property type="match status" value="1"/>
</dbReference>
<comment type="caution">
    <text evidence="8">The sequence shown here is derived from an EMBL/GenBank/DDBJ whole genome shotgun (WGS) entry which is preliminary data.</text>
</comment>
<dbReference type="PANTHER" id="PTHR42714:SF2">
    <property type="entry name" value="TRNA MODIFICATION GTPASE GTPBP3, MITOCHONDRIAL"/>
    <property type="match status" value="1"/>
</dbReference>
<keyword evidence="4 6" id="KW-0630">Potassium</keyword>
<keyword evidence="9" id="KW-1185">Reference proteome</keyword>
<evidence type="ECO:0000256" key="2">
    <source>
        <dbReference type="ARBA" id="ARBA00022694"/>
    </source>
</evidence>
<protein>
    <recommendedName>
        <fullName evidence="6">tRNA modification GTPase MnmE</fullName>
        <ecNumber evidence="6">3.6.-.-</ecNumber>
    </recommendedName>
</protein>
<dbReference type="EC" id="3.6.-.-" evidence="6"/>
<evidence type="ECO:0000313" key="8">
    <source>
        <dbReference type="EMBL" id="MCF3946346.1"/>
    </source>
</evidence>
<dbReference type="InterPro" id="IPR031168">
    <property type="entry name" value="G_TrmE"/>
</dbReference>
<comment type="subcellular location">
    <subcellularLocation>
        <location evidence="6">Cytoplasm</location>
    </subcellularLocation>
</comment>
<dbReference type="EMBL" id="JAKGBZ010000009">
    <property type="protein sequence ID" value="MCF3946346.1"/>
    <property type="molecule type" value="Genomic_DNA"/>
</dbReference>
<evidence type="ECO:0000256" key="6">
    <source>
        <dbReference type="HAMAP-Rule" id="MF_00379"/>
    </source>
</evidence>
<dbReference type="PANTHER" id="PTHR42714">
    <property type="entry name" value="TRNA MODIFICATION GTPASE GTPBP3"/>
    <property type="match status" value="1"/>
</dbReference>
<comment type="subunit">
    <text evidence="6">Homodimer. Heterotetramer of two MnmE and two MnmG subunits.</text>
</comment>
<feature type="binding site" evidence="6">
    <location>
        <position position="429"/>
    </location>
    <ligand>
        <name>(6S)-5-formyl-5,6,7,8-tetrahydrofolate</name>
        <dbReference type="ChEBI" id="CHEBI:57457"/>
    </ligand>
</feature>
<dbReference type="Pfam" id="PF12631">
    <property type="entry name" value="MnmE_helical"/>
    <property type="match status" value="1"/>
</dbReference>
<feature type="binding site" evidence="6">
    <location>
        <position position="20"/>
    </location>
    <ligand>
        <name>(6S)-5-formyl-5,6,7,8-tetrahydrofolate</name>
        <dbReference type="ChEBI" id="CHEBI:57457"/>
    </ligand>
</feature>
<dbReference type="InterPro" id="IPR027266">
    <property type="entry name" value="TrmE/GcvT-like"/>
</dbReference>
<feature type="binding site" evidence="6">
    <location>
        <begin position="222"/>
        <end position="227"/>
    </location>
    <ligand>
        <name>GTP</name>
        <dbReference type="ChEBI" id="CHEBI:37565"/>
    </ligand>
</feature>
<feature type="binding site" evidence="6">
    <location>
        <position position="226"/>
    </location>
    <ligand>
        <name>Mg(2+)</name>
        <dbReference type="ChEBI" id="CHEBI:18420"/>
    </ligand>
</feature>
<dbReference type="InterPro" id="IPR025867">
    <property type="entry name" value="MnmE_helical"/>
</dbReference>
<dbReference type="PROSITE" id="PS51709">
    <property type="entry name" value="G_TRME"/>
    <property type="match status" value="1"/>
</dbReference>
<keyword evidence="5 6" id="KW-0342">GTP-binding</keyword>
<feature type="binding site" evidence="6">
    <location>
        <position position="116"/>
    </location>
    <ligand>
        <name>(6S)-5-formyl-5,6,7,8-tetrahydrofolate</name>
        <dbReference type="ChEBI" id="CHEBI:57457"/>
    </ligand>
</feature>
<evidence type="ECO:0000259" key="7">
    <source>
        <dbReference type="PROSITE" id="PS51709"/>
    </source>
</evidence>
<dbReference type="Pfam" id="PF10396">
    <property type="entry name" value="TrmE_N"/>
    <property type="match status" value="1"/>
</dbReference>
<feature type="binding site" evidence="6">
    <location>
        <position position="77"/>
    </location>
    <ligand>
        <name>(6S)-5-formyl-5,6,7,8-tetrahydrofolate</name>
        <dbReference type="ChEBI" id="CHEBI:57457"/>
    </ligand>
</feature>
<gene>
    <name evidence="6 8" type="primary">mnmE</name>
    <name evidence="6" type="synonym">trmE</name>
    <name evidence="8" type="ORF">L2A60_06565</name>
</gene>
<dbReference type="NCBIfam" id="TIGR00231">
    <property type="entry name" value="small_GTP"/>
    <property type="match status" value="1"/>
</dbReference>
<dbReference type="InterPro" id="IPR005225">
    <property type="entry name" value="Small_GTP-bd"/>
</dbReference>
<dbReference type="Gene3D" id="3.30.1360.120">
    <property type="entry name" value="Probable tRNA modification gtpase trme, domain 1"/>
    <property type="match status" value="1"/>
</dbReference>
<dbReference type="HAMAP" id="MF_00379">
    <property type="entry name" value="GTPase_MnmE"/>
    <property type="match status" value="1"/>
</dbReference>
<feature type="domain" description="TrmE-type G" evidence="7">
    <location>
        <begin position="212"/>
        <end position="355"/>
    </location>
</feature>
<comment type="function">
    <text evidence="6">Exhibits a very high intrinsic GTPase hydrolysis rate. Involved in the addition of a carboxymethylaminomethyl (cmnm) group at the wobble position (U34) of certain tRNAs, forming tRNA-cmnm(5)s(2)U34.</text>
</comment>
<dbReference type="CDD" id="cd04164">
    <property type="entry name" value="trmE"/>
    <property type="match status" value="1"/>
</dbReference>
<keyword evidence="2 6" id="KW-0819">tRNA processing</keyword>
<comment type="cofactor">
    <cofactor evidence="6">
        <name>K(+)</name>
        <dbReference type="ChEBI" id="CHEBI:29103"/>
    </cofactor>
    <text evidence="6">Binds 1 potassium ion per subunit.</text>
</comment>
<feature type="binding site" evidence="6">
    <location>
        <position position="247"/>
    </location>
    <ligand>
        <name>Mg(2+)</name>
        <dbReference type="ChEBI" id="CHEBI:18420"/>
    </ligand>
</feature>
<evidence type="ECO:0000256" key="3">
    <source>
        <dbReference type="ARBA" id="ARBA00022741"/>
    </source>
</evidence>
<dbReference type="RefSeq" id="WP_235703581.1">
    <property type="nucleotide sequence ID" value="NZ_JAKGBZ010000009.1"/>
</dbReference>
<dbReference type="InterPro" id="IPR027417">
    <property type="entry name" value="P-loop_NTPase"/>
</dbReference>
<dbReference type="GO" id="GO:0016787">
    <property type="term" value="F:hydrolase activity"/>
    <property type="evidence" value="ECO:0007669"/>
    <property type="project" value="UniProtKB-KW"/>
</dbReference>
<comment type="similarity">
    <text evidence="1 6">Belongs to the TRAFAC class TrmE-Era-EngA-EngB-Septin-like GTPase superfamily. TrmE GTPase family.</text>
</comment>
<sequence>MIGIIFAPASGIGGAISLIRISGAGTDALIAALAGTLPKPRRAALRDFRAPDGTVLDRGILLRFPAPNSYTGEDYAELHVHGGRAVRSAIANALVALGARPAEAGEFSRRAFGNGKLDLLEAEGIADLIDAETEAQRRLALDQAGGAMSRAIGAWREALVGLMARQAALIDFSDEDLPSEVEAAMLAAIATLRDEIVAALGAGTAAERLREGIDIVVLGAPNVGKSTLVNAIAGEEVAIVSETPGTTRDAIGVRIDLGGVPVRLIDTAGLRESTDAIEAEGVRRARAHGARADFLLLISAPPDFMAPEAPPGIETLLVATKSDLPFAPPDNALAVSAKTGAGMATLIEILKARVMDLTDRGAGPALPRPRQMTCLRDMVAALDRAMAVSAPELRAEELQLAANAVARLTGVIGVEDVLDQVFSSFCIGK</sequence>